<dbReference type="EMBL" id="CABITT030000001">
    <property type="protein sequence ID" value="VVA92685.1"/>
    <property type="molecule type" value="Genomic_DNA"/>
</dbReference>
<keyword evidence="3" id="KW-1185">Reference proteome</keyword>
<dbReference type="Proteomes" id="UP000489600">
    <property type="component" value="Unassembled WGS sequence"/>
</dbReference>
<name>A0A565AVY1_9BRAS</name>
<accession>A0A565AVY1</accession>
<protein>
    <submittedName>
        <fullName evidence="2">Uncharacterized protein</fullName>
    </submittedName>
</protein>
<reference evidence="2" key="1">
    <citation type="submission" date="2019-07" db="EMBL/GenBank/DDBJ databases">
        <authorList>
            <person name="Dittberner H."/>
        </authorList>
    </citation>
    <scope>NUCLEOTIDE SEQUENCE [LARGE SCALE GENOMIC DNA]</scope>
</reference>
<sequence length="93" mass="10603">MRSSHSSRRGSSYSGEVSRRFERGGRVMVREIGFHGGEERASAGERGVIGLHGEIERRRRQGEIGEEDGDSRHGELTTRFFFFTRRLSDSTTR</sequence>
<dbReference type="AlphaFoldDB" id="A0A565AVY1"/>
<evidence type="ECO:0000256" key="1">
    <source>
        <dbReference type="SAM" id="MobiDB-lite"/>
    </source>
</evidence>
<evidence type="ECO:0000313" key="3">
    <source>
        <dbReference type="Proteomes" id="UP000489600"/>
    </source>
</evidence>
<organism evidence="2 3">
    <name type="scientific">Arabis nemorensis</name>
    <dbReference type="NCBI Taxonomy" id="586526"/>
    <lineage>
        <taxon>Eukaryota</taxon>
        <taxon>Viridiplantae</taxon>
        <taxon>Streptophyta</taxon>
        <taxon>Embryophyta</taxon>
        <taxon>Tracheophyta</taxon>
        <taxon>Spermatophyta</taxon>
        <taxon>Magnoliopsida</taxon>
        <taxon>eudicotyledons</taxon>
        <taxon>Gunneridae</taxon>
        <taxon>Pentapetalae</taxon>
        <taxon>rosids</taxon>
        <taxon>malvids</taxon>
        <taxon>Brassicales</taxon>
        <taxon>Brassicaceae</taxon>
        <taxon>Arabideae</taxon>
        <taxon>Arabis</taxon>
    </lineage>
</organism>
<gene>
    <name evidence="2" type="ORF">ANE_LOCUS3130</name>
</gene>
<evidence type="ECO:0000313" key="2">
    <source>
        <dbReference type="EMBL" id="VVA92685.1"/>
    </source>
</evidence>
<proteinExistence type="predicted"/>
<comment type="caution">
    <text evidence="2">The sequence shown here is derived from an EMBL/GenBank/DDBJ whole genome shotgun (WGS) entry which is preliminary data.</text>
</comment>
<feature type="region of interest" description="Disordered" evidence="1">
    <location>
        <begin position="1"/>
        <end position="20"/>
    </location>
</feature>